<feature type="domain" description="Integrase catalytic" evidence="6">
    <location>
        <begin position="490"/>
        <end position="657"/>
    </location>
</feature>
<proteinExistence type="predicted"/>
<dbReference type="GO" id="GO:0004190">
    <property type="term" value="F:aspartic-type endopeptidase activity"/>
    <property type="evidence" value="ECO:0007669"/>
    <property type="project" value="UniProtKB-KW"/>
</dbReference>
<comment type="caution">
    <text evidence="7">The sequence shown here is derived from an EMBL/GenBank/DDBJ whole genome shotgun (WGS) entry which is preliminary data.</text>
</comment>
<evidence type="ECO:0000256" key="4">
    <source>
        <dbReference type="ARBA" id="ARBA00022801"/>
    </source>
</evidence>
<feature type="compositionally biased region" description="Polar residues" evidence="5">
    <location>
        <begin position="240"/>
        <end position="249"/>
    </location>
</feature>
<dbReference type="InterPro" id="IPR012337">
    <property type="entry name" value="RNaseH-like_sf"/>
</dbReference>
<dbReference type="Pfam" id="PF07727">
    <property type="entry name" value="RVT_2"/>
    <property type="match status" value="1"/>
</dbReference>
<dbReference type="InterPro" id="IPR054722">
    <property type="entry name" value="PolX-like_BBD"/>
</dbReference>
<evidence type="ECO:0000313" key="8">
    <source>
        <dbReference type="Proteomes" id="UP000467841"/>
    </source>
</evidence>
<dbReference type="GO" id="GO:0015074">
    <property type="term" value="P:DNA integration"/>
    <property type="evidence" value="ECO:0007669"/>
    <property type="project" value="InterPro"/>
</dbReference>
<evidence type="ECO:0000256" key="1">
    <source>
        <dbReference type="ARBA" id="ARBA00022670"/>
    </source>
</evidence>
<dbReference type="Gene3D" id="3.30.420.10">
    <property type="entry name" value="Ribonuclease H-like superfamily/Ribonuclease H"/>
    <property type="match status" value="1"/>
</dbReference>
<feature type="compositionally biased region" description="Polar residues" evidence="5">
    <location>
        <begin position="1388"/>
        <end position="1407"/>
    </location>
</feature>
<dbReference type="GO" id="GO:0046872">
    <property type="term" value="F:metal ion binding"/>
    <property type="evidence" value="ECO:0007669"/>
    <property type="project" value="UniProtKB-KW"/>
</dbReference>
<evidence type="ECO:0000259" key="6">
    <source>
        <dbReference type="PROSITE" id="PS50994"/>
    </source>
</evidence>
<evidence type="ECO:0000256" key="2">
    <source>
        <dbReference type="ARBA" id="ARBA00022723"/>
    </source>
</evidence>
<dbReference type="InterPro" id="IPR057670">
    <property type="entry name" value="SH3_retrovirus"/>
</dbReference>
<reference evidence="7" key="1">
    <citation type="submission" date="2020-01" db="EMBL/GenBank/DDBJ databases">
        <authorList>
            <person name="Mishra B."/>
        </authorList>
    </citation>
    <scope>NUCLEOTIDE SEQUENCE [LARGE SCALE GENOMIC DNA]</scope>
</reference>
<dbReference type="SUPFAM" id="SSF56672">
    <property type="entry name" value="DNA/RNA polymerases"/>
    <property type="match status" value="1"/>
</dbReference>
<protein>
    <recommendedName>
        <fullName evidence="6">Integrase catalytic domain-containing protein</fullName>
    </recommendedName>
</protein>
<feature type="compositionally biased region" description="Basic and acidic residues" evidence="5">
    <location>
        <begin position="1438"/>
        <end position="1449"/>
    </location>
</feature>
<keyword evidence="3" id="KW-0064">Aspartyl protease</keyword>
<dbReference type="OrthoDB" id="1111775at2759"/>
<dbReference type="InterPro" id="IPR043502">
    <property type="entry name" value="DNA/RNA_pol_sf"/>
</dbReference>
<keyword evidence="1" id="KW-0645">Protease</keyword>
<dbReference type="PANTHER" id="PTHR42648:SF26">
    <property type="entry name" value="INTEGRASE CATALYTIC DOMAIN-CONTAINING PROTEIN"/>
    <property type="match status" value="1"/>
</dbReference>
<keyword evidence="8" id="KW-1185">Reference proteome</keyword>
<dbReference type="GO" id="GO:0006508">
    <property type="term" value="P:proteolysis"/>
    <property type="evidence" value="ECO:0007669"/>
    <property type="project" value="UniProtKB-KW"/>
</dbReference>
<feature type="region of interest" description="Disordered" evidence="5">
    <location>
        <begin position="807"/>
        <end position="856"/>
    </location>
</feature>
<feature type="region of interest" description="Disordered" evidence="5">
    <location>
        <begin position="240"/>
        <end position="280"/>
    </location>
</feature>
<dbReference type="PROSITE" id="PS50994">
    <property type="entry name" value="INTEGRASE"/>
    <property type="match status" value="1"/>
</dbReference>
<keyword evidence="4" id="KW-0378">Hydrolase</keyword>
<keyword evidence="2" id="KW-0479">Metal-binding</keyword>
<accession>A0A6D2KLE8</accession>
<dbReference type="EMBL" id="CACVBM020001518">
    <property type="protein sequence ID" value="CAA7053090.1"/>
    <property type="molecule type" value="Genomic_DNA"/>
</dbReference>
<dbReference type="Pfam" id="PF13976">
    <property type="entry name" value="gag_pre-integrs"/>
    <property type="match status" value="1"/>
</dbReference>
<dbReference type="Pfam" id="PF25597">
    <property type="entry name" value="SH3_retrovirus"/>
    <property type="match status" value="1"/>
</dbReference>
<name>A0A6D2KLE8_9BRAS</name>
<dbReference type="InterPro" id="IPR025724">
    <property type="entry name" value="GAG-pre-integrase_dom"/>
</dbReference>
<evidence type="ECO:0000313" key="7">
    <source>
        <dbReference type="EMBL" id="CAA7053090.1"/>
    </source>
</evidence>
<organism evidence="7 8">
    <name type="scientific">Microthlaspi erraticum</name>
    <dbReference type="NCBI Taxonomy" id="1685480"/>
    <lineage>
        <taxon>Eukaryota</taxon>
        <taxon>Viridiplantae</taxon>
        <taxon>Streptophyta</taxon>
        <taxon>Embryophyta</taxon>
        <taxon>Tracheophyta</taxon>
        <taxon>Spermatophyta</taxon>
        <taxon>Magnoliopsida</taxon>
        <taxon>eudicotyledons</taxon>
        <taxon>Gunneridae</taxon>
        <taxon>Pentapetalae</taxon>
        <taxon>rosids</taxon>
        <taxon>malvids</taxon>
        <taxon>Brassicales</taxon>
        <taxon>Brassicaceae</taxon>
        <taxon>Coluteocarpeae</taxon>
        <taxon>Microthlaspi</taxon>
    </lineage>
</organism>
<feature type="compositionally biased region" description="Polar residues" evidence="5">
    <location>
        <begin position="813"/>
        <end position="826"/>
    </location>
</feature>
<feature type="compositionally biased region" description="Polar residues" evidence="5">
    <location>
        <begin position="266"/>
        <end position="278"/>
    </location>
</feature>
<dbReference type="PANTHER" id="PTHR42648">
    <property type="entry name" value="TRANSPOSASE, PUTATIVE-RELATED"/>
    <property type="match status" value="1"/>
</dbReference>
<dbReference type="Proteomes" id="UP000467841">
    <property type="component" value="Unassembled WGS sequence"/>
</dbReference>
<evidence type="ECO:0000256" key="3">
    <source>
        <dbReference type="ARBA" id="ARBA00022750"/>
    </source>
</evidence>
<dbReference type="Pfam" id="PF00665">
    <property type="entry name" value="rve"/>
    <property type="match status" value="1"/>
</dbReference>
<evidence type="ECO:0000256" key="5">
    <source>
        <dbReference type="SAM" id="MobiDB-lite"/>
    </source>
</evidence>
<gene>
    <name evidence="7" type="ORF">MERR_LOCUS40325</name>
</gene>
<dbReference type="GO" id="GO:0003676">
    <property type="term" value="F:nucleic acid binding"/>
    <property type="evidence" value="ECO:0007669"/>
    <property type="project" value="InterPro"/>
</dbReference>
<dbReference type="Pfam" id="PF22936">
    <property type="entry name" value="Pol_BBD"/>
    <property type="match status" value="1"/>
</dbReference>
<dbReference type="Pfam" id="PF14223">
    <property type="entry name" value="Retrotran_gag_2"/>
    <property type="match status" value="1"/>
</dbReference>
<dbReference type="InterPro" id="IPR001584">
    <property type="entry name" value="Integrase_cat-core"/>
</dbReference>
<dbReference type="CDD" id="cd09272">
    <property type="entry name" value="RNase_HI_RT_Ty1"/>
    <property type="match status" value="1"/>
</dbReference>
<dbReference type="InterPro" id="IPR013103">
    <property type="entry name" value="RVT_2"/>
</dbReference>
<sequence>METHALVPSSAPPLSVTSVVTVKLSEATYLLWKFQFEVYLSGQGLLGFVTGANPQPHAVIQVHGINVQSSDVPNPDYHTWMQTDHIVKSWLIRSFSEEVLALVIQCPTSRDMWLTVADHFNKISSARLYDLQCRLQVVAKKGRPMAEFLNEITSICALLQSVGHTVPEQIKIFTALRGLSPEFESVKASIEGYMDKIPAPTFIGITPRLMSAEARYLSYTAGSDVSPHMAFHTMQANYSNRGRGQSYTNRGKGRGFSTRGRGFPQQIGSLRGQTSSNDTEPRLPCQICGKKGHRALSCWHRFDNAYQEEEGHVAMAALQITDVTDQTGHEWYPDTGASAHVTSSARHLQQSQPYTGNDSVMIADGNFLPITHTGSAVIGSASGTLPLKDVLVCPDIAKSLLSVSKVTRDYPFTFKFDCEEVIVKDKVTKKHLLAASDVVWHRRLGHPQDQVLQHLASIKAISINKRTDLVCESCSLRKSARLPFSSSDFVANKPLQRIHCDLWGPAPVVSVQGFRYYVILIDNWSRYCWFYPLKCKSDFHQVFVSFQNLVENQFNTRIGMFQSDGGGEFISKAFIQHLQDRGIQHLVSCPHTSQQNGLVERKHRYLTELGMSMMFQSKMPTQYWVEAFFTSNYLTNLLPTTALQSKESPYQKLFGVAPVYSALRTFGCACFPTLRDYANHKFDPKSLQCVFLGYSAKHKGYRCLYLPTGRVYLSRHVIFDEAAFPFKDTYSLFHTPATTALTKAWQQSFVPTVQAPPVPSPIAVQNVSPLIAVTSPISEDESNSDHPDLPTTPEDACTGRTPCSDHAAIGDSVLSSGSGTGNSEDQTISEERPASTAISNHPMMTRGKSGIRKPNPRYVLLSPKVSNPRPRTVAEALKHPGWNGAMTEEIDTCGITRSWSLVPYTPDMHVLGSQWIFTPKIKSDGDLERLKARIVAQGNKQEEGIDYLETYSPVVRSATVREVLHLATVMEWPIKQMDVKNAFLHGELSEVVYMRQPAGFVDKEKPDHVCLLHKALYGLKQAPRAWYDKFSLYLLEFGFICSLRDPSMFIYTNDKDIIILLLYVDDMVITGNASIVMEKFFSELKTQFRMKDLGQMEYFLGIQAHFHSEGLFLSQQIYAEDLLVVAAMSDCAPMPTPLPLQPHRVPKQNVLFEDPRYFRSLAGKLQYLTLTRPDIQFAVNFICQKMHSPTLSDYNLLKRILRYVKGTITMGINFSKHTDFTLRAYSDSNYGGCPITGRSTGGYCTYLGSNLISWSCKKQDTVSKSTTEAEYRAMSEAASEITWIQAVLKELGVLAMTTPKLYCDNLLSVYLTANPAFHARSKHFATHHHYVRERVALGLLEVHHVASHLQIADIFTKSLPEAAFTSLRYKLGEDFPPTPSLRGAVKPLSQTEVNQNDSAATSGNVKSVHQGEKPKLNQTKPNVDPTALQRSTSVTRRQNREDKKDDCKGKTVSASYAEKGISTQNRYALLNED</sequence>
<dbReference type="InterPro" id="IPR039537">
    <property type="entry name" value="Retrotran_Ty1/copia-like"/>
</dbReference>
<dbReference type="SUPFAM" id="SSF53098">
    <property type="entry name" value="Ribonuclease H-like"/>
    <property type="match status" value="1"/>
</dbReference>
<dbReference type="InterPro" id="IPR036397">
    <property type="entry name" value="RNaseH_sf"/>
</dbReference>
<feature type="region of interest" description="Disordered" evidence="5">
    <location>
        <begin position="1380"/>
        <end position="1473"/>
    </location>
</feature>